<dbReference type="PANTHER" id="PTHR33169">
    <property type="entry name" value="PADR-FAMILY TRANSCRIPTIONAL REGULATOR"/>
    <property type="match status" value="1"/>
</dbReference>
<name>A0A1M6TFT5_9CLOT</name>
<feature type="domain" description="Transcription regulator PadR N-terminal" evidence="1">
    <location>
        <begin position="16"/>
        <end position="89"/>
    </location>
</feature>
<proteinExistence type="predicted"/>
<dbReference type="SUPFAM" id="SSF46785">
    <property type="entry name" value="Winged helix' DNA-binding domain"/>
    <property type="match status" value="1"/>
</dbReference>
<evidence type="ECO:0000313" key="3">
    <source>
        <dbReference type="Proteomes" id="UP000184310"/>
    </source>
</evidence>
<accession>A0A1M6TFT5</accession>
<dbReference type="Gene3D" id="1.10.10.10">
    <property type="entry name" value="Winged helix-like DNA-binding domain superfamily/Winged helix DNA-binding domain"/>
    <property type="match status" value="1"/>
</dbReference>
<dbReference type="AlphaFoldDB" id="A0A1M6TFT5"/>
<keyword evidence="3" id="KW-1185">Reference proteome</keyword>
<dbReference type="OrthoDB" id="9808017at2"/>
<reference evidence="2 3" key="1">
    <citation type="submission" date="2016-11" db="EMBL/GenBank/DDBJ databases">
        <authorList>
            <person name="Jaros S."/>
            <person name="Januszkiewicz K."/>
            <person name="Wedrychowicz H."/>
        </authorList>
    </citation>
    <scope>NUCLEOTIDE SEQUENCE [LARGE SCALE GENOMIC DNA]</scope>
    <source>
        <strain evidence="2 3">DSM 21758</strain>
    </source>
</reference>
<gene>
    <name evidence="2" type="ORF">SAMN02745163_04024</name>
</gene>
<sequence length="112" mass="13097">MNDKSQLLKGVLEGCILKIIKHKGEAYGYEIVTELREYGFGQCTEGTIYPLLTRIEKKGLLKSIKKESPFGPMRKYYLLTELGEKDLEEFYDVWIEFKGFVEKIFIDYERGV</sequence>
<dbReference type="Pfam" id="PF03551">
    <property type="entry name" value="PadR"/>
    <property type="match status" value="1"/>
</dbReference>
<dbReference type="InterPro" id="IPR005149">
    <property type="entry name" value="Tscrpt_reg_PadR_N"/>
</dbReference>
<dbReference type="RefSeq" id="WP_072992466.1">
    <property type="nucleotide sequence ID" value="NZ_FQZB01000020.1"/>
</dbReference>
<evidence type="ECO:0000313" key="2">
    <source>
        <dbReference type="EMBL" id="SHK55885.1"/>
    </source>
</evidence>
<organism evidence="2 3">
    <name type="scientific">Clostridium cavendishii DSM 21758</name>
    <dbReference type="NCBI Taxonomy" id="1121302"/>
    <lineage>
        <taxon>Bacteria</taxon>
        <taxon>Bacillati</taxon>
        <taxon>Bacillota</taxon>
        <taxon>Clostridia</taxon>
        <taxon>Eubacteriales</taxon>
        <taxon>Clostridiaceae</taxon>
        <taxon>Clostridium</taxon>
    </lineage>
</organism>
<dbReference type="Proteomes" id="UP000184310">
    <property type="component" value="Unassembled WGS sequence"/>
</dbReference>
<dbReference type="InterPro" id="IPR052509">
    <property type="entry name" value="Metal_resp_DNA-bind_regulator"/>
</dbReference>
<evidence type="ECO:0000259" key="1">
    <source>
        <dbReference type="Pfam" id="PF03551"/>
    </source>
</evidence>
<dbReference type="InterPro" id="IPR036390">
    <property type="entry name" value="WH_DNA-bd_sf"/>
</dbReference>
<dbReference type="PANTHER" id="PTHR33169:SF14">
    <property type="entry name" value="TRANSCRIPTIONAL REGULATOR RV3488"/>
    <property type="match status" value="1"/>
</dbReference>
<dbReference type="InterPro" id="IPR036388">
    <property type="entry name" value="WH-like_DNA-bd_sf"/>
</dbReference>
<dbReference type="STRING" id="1121302.SAMN02745163_04024"/>
<protein>
    <submittedName>
        <fullName evidence="2">Transcriptional regulator, PadR family</fullName>
    </submittedName>
</protein>
<dbReference type="EMBL" id="FQZB01000020">
    <property type="protein sequence ID" value="SHK55885.1"/>
    <property type="molecule type" value="Genomic_DNA"/>
</dbReference>